<proteinExistence type="predicted"/>
<organism evidence="1 2">
    <name type="scientific">Rat cytomegalovirus ALL-03</name>
    <dbReference type="NCBI Taxonomy" id="1640278"/>
    <lineage>
        <taxon>Viruses</taxon>
        <taxon>Duplodnaviria</taxon>
        <taxon>Heunggongvirae</taxon>
        <taxon>Peploviricota</taxon>
        <taxon>Herviviricetes</taxon>
        <taxon>Herpesvirales</taxon>
        <taxon>Orthoherpesviridae</taxon>
        <taxon>Betaherpesvirinae</taxon>
        <taxon>Muromegalovirus</taxon>
        <taxon>Muromegalovirus muridbeta8</taxon>
        <taxon>Rat cytomegalovirus (isolate England)</taxon>
    </lineage>
</organism>
<protein>
    <submittedName>
        <fullName evidence="1">A160</fullName>
    </submittedName>
</protein>
<sequence length="267" mass="30201">MLLLLLAWITVISDAKIEIIYDGTVDGISIFRCLWSSGPGYIQIPQVVSGSWHKFCYDNDHEITLATFSLTDFIVQHYSVNGEVWGNINKPRGTVTSVVKFNIDCRGVIICVIEKEEASFILSTRLYANASISYHTSNTDVLLRCSVQHLCGFFTIQWLFAGKFLTSKTFGITEDITYNMSSIYSKLLTWEGSVLRLNGSGPWSIMSYDCFVCEISTCNITEVVTLHDPRWLRENITEPSPVSNGVILTNSRKMLLIYSIFCYKSFI</sequence>
<dbReference type="Proteomes" id="UP000105122">
    <property type="component" value="Segment"/>
</dbReference>
<evidence type="ECO:0000313" key="2">
    <source>
        <dbReference type="Proteomes" id="UP000105122"/>
    </source>
</evidence>
<evidence type="ECO:0000313" key="1">
    <source>
        <dbReference type="EMBL" id="AKE44310.1"/>
    </source>
</evidence>
<gene>
    <name evidence="1" type="primary">a160</name>
</gene>
<dbReference type="EMBL" id="KP967684">
    <property type="protein sequence ID" value="AKE44310.1"/>
    <property type="molecule type" value="Genomic_DNA"/>
</dbReference>
<reference evidence="1 2" key="1">
    <citation type="journal article" date="2015" name="Genome Announc.">
        <title>Complete Genome Sequence of Rat Cytomegalovirus Strain ALL-03 (Malaysian Strain).</title>
        <authorList>
            <person name="Balakrishnan K.N."/>
            <person name="Abdullah A.A."/>
            <person name="Camalxaman S.N."/>
            <person name="Quah Y.W."/>
            <person name="Abba Y."/>
            <person name="Hani H."/>
            <person name="Loh H.S."/>
            <person name="Kamal F.M."/>
            <person name="Zeenathul N.A."/>
            <person name="Aini I."/>
            <person name="Omar A.R."/>
            <person name="Noordin M.M."/>
            <person name="Mohd Azmi M.L."/>
        </authorList>
    </citation>
    <scope>NUCLEOTIDE SEQUENCE [LARGE SCALE GENOMIC DNA]</scope>
    <source>
        <strain evidence="1">ALL-03</strain>
    </source>
</reference>
<accession>A0A0F6TGJ7</accession>
<name>A0A0F6TGJ7_RCMVE</name>